<proteinExistence type="predicted"/>
<reference evidence="3 4" key="1">
    <citation type="submission" date="2020-08" db="EMBL/GenBank/DDBJ databases">
        <authorList>
            <person name="Mo P."/>
        </authorList>
    </citation>
    <scope>NUCLEOTIDE SEQUENCE [LARGE SCALE GENOMIC DNA]</scope>
    <source>
        <strain evidence="3 4">CGMCC 4.1532</strain>
    </source>
</reference>
<sequence length="324" mass="33421">MTLARLLVVPLAAALLLALPSVGSAAPPSTRACSGGTLVSDAAGLTRALAAAGPGSVVRLAPGTYTGTFVARGAGTATRPVVLCGPRTAVLTAGTTATGYTLHLDGARYWQVSGFTVRGGQKGVMADATRDSRIEGLLVEGTGDEALHLRRNSSDNAVRNNVIRDAGSRTPAVGEGIYVGTAQSNWCTYTACRPDRSDRNLIEGNDISATRAESVDLKEGTTGGILRNNRFTGTGMTDADSWVDVKGNGWTISGNVGTTAPTDGFQLHRILDGWGLDNVFSGNTATVNGPGYGINLSTNKDRNRVTCTNRAVGAARGTANVPCR</sequence>
<accession>A0A7G7MEI7</accession>
<dbReference type="InterPro" id="IPR007742">
    <property type="entry name" value="NosD_dom"/>
</dbReference>
<dbReference type="InterPro" id="IPR012334">
    <property type="entry name" value="Pectin_lyas_fold"/>
</dbReference>
<feature type="signal peptide" evidence="1">
    <location>
        <begin position="1"/>
        <end position="25"/>
    </location>
</feature>
<dbReference type="Proteomes" id="UP000515728">
    <property type="component" value="Chromosome"/>
</dbReference>
<dbReference type="InterPro" id="IPR006626">
    <property type="entry name" value="PbH1"/>
</dbReference>
<evidence type="ECO:0000313" key="4">
    <source>
        <dbReference type="Proteomes" id="UP000515728"/>
    </source>
</evidence>
<dbReference type="SMART" id="SM00710">
    <property type="entry name" value="PbH1"/>
    <property type="match status" value="6"/>
</dbReference>
<evidence type="ECO:0000259" key="2">
    <source>
        <dbReference type="Pfam" id="PF05048"/>
    </source>
</evidence>
<feature type="chain" id="PRO_5028939581" description="Periplasmic copper-binding protein NosD beta helix domain-containing protein" evidence="1">
    <location>
        <begin position="26"/>
        <end position="324"/>
    </location>
</feature>
<evidence type="ECO:0000313" key="3">
    <source>
        <dbReference type="EMBL" id="QNG51198.1"/>
    </source>
</evidence>
<dbReference type="SUPFAM" id="SSF51126">
    <property type="entry name" value="Pectin lyase-like"/>
    <property type="match status" value="1"/>
</dbReference>
<keyword evidence="4" id="KW-1185">Reference proteome</keyword>
<feature type="domain" description="Periplasmic copper-binding protein NosD beta helix" evidence="2">
    <location>
        <begin position="120"/>
        <end position="305"/>
    </location>
</feature>
<dbReference type="AlphaFoldDB" id="A0A7G7MEI7"/>
<dbReference type="InterPro" id="IPR011050">
    <property type="entry name" value="Pectin_lyase_fold/virulence"/>
</dbReference>
<keyword evidence="1" id="KW-0732">Signal</keyword>
<gene>
    <name evidence="3" type="ORF">H6H00_24010</name>
</gene>
<dbReference type="KEGG" id="ppel:H6H00_24010"/>
<dbReference type="RefSeq" id="WP_185717954.1">
    <property type="nucleotide sequence ID" value="NZ_BAAAWI010000001.1"/>
</dbReference>
<dbReference type="Gene3D" id="2.160.20.10">
    <property type="entry name" value="Single-stranded right-handed beta-helix, Pectin lyase-like"/>
    <property type="match status" value="1"/>
</dbReference>
<name>A0A7G7MEI7_9PSEU</name>
<dbReference type="Pfam" id="PF05048">
    <property type="entry name" value="NosD"/>
    <property type="match status" value="1"/>
</dbReference>
<organism evidence="3 4">
    <name type="scientific">Pseudonocardia petroleophila</name>
    <dbReference type="NCBI Taxonomy" id="37331"/>
    <lineage>
        <taxon>Bacteria</taxon>
        <taxon>Bacillati</taxon>
        <taxon>Actinomycetota</taxon>
        <taxon>Actinomycetes</taxon>
        <taxon>Pseudonocardiales</taxon>
        <taxon>Pseudonocardiaceae</taxon>
        <taxon>Pseudonocardia</taxon>
    </lineage>
</organism>
<protein>
    <recommendedName>
        <fullName evidence="2">Periplasmic copper-binding protein NosD beta helix domain-containing protein</fullName>
    </recommendedName>
</protein>
<dbReference type="EMBL" id="CP060131">
    <property type="protein sequence ID" value="QNG51198.1"/>
    <property type="molecule type" value="Genomic_DNA"/>
</dbReference>
<evidence type="ECO:0000256" key="1">
    <source>
        <dbReference type="SAM" id="SignalP"/>
    </source>
</evidence>